<organism evidence="1 2">
    <name type="scientific">Lonchura striata</name>
    <name type="common">white-rumped munia</name>
    <dbReference type="NCBI Taxonomy" id="40157"/>
    <lineage>
        <taxon>Eukaryota</taxon>
        <taxon>Metazoa</taxon>
        <taxon>Chordata</taxon>
        <taxon>Craniata</taxon>
        <taxon>Vertebrata</taxon>
        <taxon>Euteleostomi</taxon>
        <taxon>Archelosauria</taxon>
        <taxon>Archosauria</taxon>
        <taxon>Dinosauria</taxon>
        <taxon>Saurischia</taxon>
        <taxon>Theropoda</taxon>
        <taxon>Coelurosauria</taxon>
        <taxon>Aves</taxon>
        <taxon>Neognathae</taxon>
        <taxon>Neoaves</taxon>
        <taxon>Telluraves</taxon>
        <taxon>Australaves</taxon>
        <taxon>Passeriformes</taxon>
        <taxon>Passeroidea</taxon>
        <taxon>Estrildidae</taxon>
        <taxon>Estrildinae</taxon>
        <taxon>Lonchura</taxon>
    </lineage>
</organism>
<evidence type="ECO:0000313" key="2">
    <source>
        <dbReference type="Proteomes" id="UP000197619"/>
    </source>
</evidence>
<dbReference type="AlphaFoldDB" id="A0A218UE34"/>
<comment type="caution">
    <text evidence="1">The sequence shown here is derived from an EMBL/GenBank/DDBJ whole genome shotgun (WGS) entry which is preliminary data.</text>
</comment>
<gene>
    <name evidence="1" type="ORF">RLOC_00000234</name>
</gene>
<evidence type="ECO:0000313" key="1">
    <source>
        <dbReference type="EMBL" id="OWK52027.1"/>
    </source>
</evidence>
<accession>A0A218UE34</accession>
<dbReference type="Proteomes" id="UP000197619">
    <property type="component" value="Unassembled WGS sequence"/>
</dbReference>
<reference evidence="1 2" key="1">
    <citation type="submission" date="2017-05" db="EMBL/GenBank/DDBJ databases">
        <title>Genome of assembly of the Bengalese finch, Lonchura striata domestica.</title>
        <authorList>
            <person name="Colquitt B.M."/>
            <person name="Brainard M.S."/>
        </authorList>
    </citation>
    <scope>NUCLEOTIDE SEQUENCE [LARGE SCALE GENOMIC DNA]</scope>
    <source>
        <strain evidence="1">White83orange57</strain>
    </source>
</reference>
<dbReference type="EMBL" id="MUZQ01000381">
    <property type="protein sequence ID" value="OWK52027.1"/>
    <property type="molecule type" value="Genomic_DNA"/>
</dbReference>
<name>A0A218UE34_9PASE</name>
<protein>
    <submittedName>
        <fullName evidence="1">Uncharacterized protein</fullName>
    </submittedName>
</protein>
<sequence>MGQGEASSSSMEEAGYSEALIPMKRCAATSPGRVTQWLCLCSTAWPPSTNTPLRTKTV</sequence>
<keyword evidence="2" id="KW-1185">Reference proteome</keyword>
<proteinExistence type="predicted"/>